<dbReference type="EC" id="2.7.10.1" evidence="2"/>
<dbReference type="Pfam" id="PF00757">
    <property type="entry name" value="Furin-like"/>
    <property type="match status" value="1"/>
</dbReference>
<name>A0A553Q9Z1_9TELE</name>
<keyword evidence="11" id="KW-0829">Tyrosine-protein kinase</keyword>
<evidence type="ECO:0000259" key="16">
    <source>
        <dbReference type="Pfam" id="PF00757"/>
    </source>
</evidence>
<keyword evidence="12" id="KW-0675">Receptor</keyword>
<dbReference type="AlphaFoldDB" id="A0A553Q9Z1"/>
<keyword evidence="9 15" id="KW-1133">Transmembrane helix</keyword>
<evidence type="ECO:0000256" key="11">
    <source>
        <dbReference type="ARBA" id="ARBA00023137"/>
    </source>
</evidence>
<evidence type="ECO:0000313" key="18">
    <source>
        <dbReference type="EMBL" id="TRY86717.1"/>
    </source>
</evidence>
<dbReference type="Proteomes" id="UP000316079">
    <property type="component" value="Unassembled WGS sequence"/>
</dbReference>
<evidence type="ECO:0000259" key="17">
    <source>
        <dbReference type="Pfam" id="PF01030"/>
    </source>
</evidence>
<feature type="transmembrane region" description="Helical" evidence="15">
    <location>
        <begin position="35"/>
        <end position="56"/>
    </location>
</feature>
<keyword evidence="5 15" id="KW-0812">Transmembrane</keyword>
<dbReference type="InterPro" id="IPR006211">
    <property type="entry name" value="Furin-like_Cys-rich_dom"/>
</dbReference>
<keyword evidence="6" id="KW-0547">Nucleotide-binding</keyword>
<feature type="domain" description="Receptor L-domain" evidence="17">
    <location>
        <begin position="130"/>
        <end position="193"/>
    </location>
</feature>
<evidence type="ECO:0000256" key="1">
    <source>
        <dbReference type="ARBA" id="ARBA00004479"/>
    </source>
</evidence>
<dbReference type="Gene3D" id="3.80.20.20">
    <property type="entry name" value="Receptor L-domain"/>
    <property type="match status" value="1"/>
</dbReference>
<evidence type="ECO:0000256" key="6">
    <source>
        <dbReference type="ARBA" id="ARBA00022741"/>
    </source>
</evidence>
<dbReference type="GO" id="GO:0004714">
    <property type="term" value="F:transmembrane receptor protein tyrosine kinase activity"/>
    <property type="evidence" value="ECO:0007669"/>
    <property type="project" value="UniProtKB-EC"/>
</dbReference>
<keyword evidence="10 15" id="KW-0472">Membrane</keyword>
<accession>A0A553Q9Z1</accession>
<keyword evidence="8" id="KW-0067">ATP-binding</keyword>
<dbReference type="OrthoDB" id="5809444at2759"/>
<evidence type="ECO:0000256" key="10">
    <source>
        <dbReference type="ARBA" id="ARBA00023136"/>
    </source>
</evidence>
<sequence length="194" mass="21273">MQPVFHRHASLWQPRSAVMKRPQFAAVALVPVQPLGIAATLSAWAAAGLLVVIGLAPPASITIMKDTAVHMSDYDHFVIHAGECMPDCPPGFMRHEDNRSMFCTACDGPCDKICEEKVIDSVDAAQSLKGCTVIKGNLHINIRRGTNIASELENFLGLIKTVTGYIKIRSSHTLTSLSFLKSLRYIHGEELFEE</sequence>
<evidence type="ECO:0000313" key="19">
    <source>
        <dbReference type="Proteomes" id="UP000316079"/>
    </source>
</evidence>
<keyword evidence="3" id="KW-0597">Phosphoprotein</keyword>
<dbReference type="SUPFAM" id="SSF57184">
    <property type="entry name" value="Growth factor receptor domain"/>
    <property type="match status" value="1"/>
</dbReference>
<dbReference type="GO" id="GO:0005524">
    <property type="term" value="F:ATP binding"/>
    <property type="evidence" value="ECO:0007669"/>
    <property type="project" value="UniProtKB-KW"/>
</dbReference>
<dbReference type="InterPro" id="IPR036941">
    <property type="entry name" value="Rcpt_L-dom_sf"/>
</dbReference>
<evidence type="ECO:0000256" key="7">
    <source>
        <dbReference type="ARBA" id="ARBA00022777"/>
    </source>
</evidence>
<evidence type="ECO:0000256" key="2">
    <source>
        <dbReference type="ARBA" id="ARBA00011902"/>
    </source>
</evidence>
<reference evidence="18 19" key="1">
    <citation type="journal article" date="2019" name="Sci. Data">
        <title>Hybrid genome assembly and annotation of Danionella translucida.</title>
        <authorList>
            <person name="Kadobianskyi M."/>
            <person name="Schulze L."/>
            <person name="Schuelke M."/>
            <person name="Judkewitz B."/>
        </authorList>
    </citation>
    <scope>NUCLEOTIDE SEQUENCE [LARGE SCALE GENOMIC DNA]</scope>
    <source>
        <strain evidence="18 19">Bolton</strain>
    </source>
</reference>
<protein>
    <recommendedName>
        <fullName evidence="2">receptor protein-tyrosine kinase</fullName>
        <ecNumber evidence="2">2.7.10.1</ecNumber>
    </recommendedName>
</protein>
<evidence type="ECO:0000256" key="8">
    <source>
        <dbReference type="ARBA" id="ARBA00022840"/>
    </source>
</evidence>
<dbReference type="SUPFAM" id="SSF52058">
    <property type="entry name" value="L domain-like"/>
    <property type="match status" value="1"/>
</dbReference>
<dbReference type="GO" id="GO:0016020">
    <property type="term" value="C:membrane"/>
    <property type="evidence" value="ECO:0007669"/>
    <property type="project" value="UniProtKB-SubCell"/>
</dbReference>
<evidence type="ECO:0000256" key="12">
    <source>
        <dbReference type="ARBA" id="ARBA00023170"/>
    </source>
</evidence>
<proteinExistence type="predicted"/>
<feature type="domain" description="Furin-like cysteine-rich" evidence="16">
    <location>
        <begin position="69"/>
        <end position="115"/>
    </location>
</feature>
<dbReference type="EMBL" id="SRMA01026189">
    <property type="protein sequence ID" value="TRY86717.1"/>
    <property type="molecule type" value="Genomic_DNA"/>
</dbReference>
<dbReference type="Gene3D" id="2.10.220.10">
    <property type="entry name" value="Hormone Receptor, Insulin-like Growth Factor Receptor 1, Chain A, domain 2"/>
    <property type="match status" value="1"/>
</dbReference>
<gene>
    <name evidence="18" type="ORF">DNTS_031468</name>
</gene>
<comment type="caution">
    <text evidence="18">The sequence shown here is derived from an EMBL/GenBank/DDBJ whole genome shotgun (WGS) entry which is preliminary data.</text>
</comment>
<keyword evidence="13" id="KW-0325">Glycoprotein</keyword>
<dbReference type="Pfam" id="PF01030">
    <property type="entry name" value="Recep_L_domain"/>
    <property type="match status" value="1"/>
</dbReference>
<comment type="subcellular location">
    <subcellularLocation>
        <location evidence="1">Membrane</location>
        <topology evidence="1">Single-pass type I membrane protein</topology>
    </subcellularLocation>
</comment>
<evidence type="ECO:0000256" key="15">
    <source>
        <dbReference type="SAM" id="Phobius"/>
    </source>
</evidence>
<comment type="catalytic activity">
    <reaction evidence="14">
        <text>L-tyrosyl-[protein] + ATP = O-phospho-L-tyrosyl-[protein] + ADP + H(+)</text>
        <dbReference type="Rhea" id="RHEA:10596"/>
        <dbReference type="Rhea" id="RHEA-COMP:10136"/>
        <dbReference type="Rhea" id="RHEA-COMP:20101"/>
        <dbReference type="ChEBI" id="CHEBI:15378"/>
        <dbReference type="ChEBI" id="CHEBI:30616"/>
        <dbReference type="ChEBI" id="CHEBI:46858"/>
        <dbReference type="ChEBI" id="CHEBI:61978"/>
        <dbReference type="ChEBI" id="CHEBI:456216"/>
        <dbReference type="EC" id="2.7.10.1"/>
    </reaction>
</comment>
<evidence type="ECO:0000256" key="14">
    <source>
        <dbReference type="ARBA" id="ARBA00051243"/>
    </source>
</evidence>
<keyword evidence="7" id="KW-0418">Kinase</keyword>
<evidence type="ECO:0000256" key="13">
    <source>
        <dbReference type="ARBA" id="ARBA00023180"/>
    </source>
</evidence>
<evidence type="ECO:0000256" key="4">
    <source>
        <dbReference type="ARBA" id="ARBA00022679"/>
    </source>
</evidence>
<dbReference type="InterPro" id="IPR009030">
    <property type="entry name" value="Growth_fac_rcpt_cys_sf"/>
</dbReference>
<keyword evidence="4" id="KW-0808">Transferase</keyword>
<organism evidence="18 19">
    <name type="scientific">Danionella cerebrum</name>
    <dbReference type="NCBI Taxonomy" id="2873325"/>
    <lineage>
        <taxon>Eukaryota</taxon>
        <taxon>Metazoa</taxon>
        <taxon>Chordata</taxon>
        <taxon>Craniata</taxon>
        <taxon>Vertebrata</taxon>
        <taxon>Euteleostomi</taxon>
        <taxon>Actinopterygii</taxon>
        <taxon>Neopterygii</taxon>
        <taxon>Teleostei</taxon>
        <taxon>Ostariophysi</taxon>
        <taxon>Cypriniformes</taxon>
        <taxon>Danionidae</taxon>
        <taxon>Danioninae</taxon>
        <taxon>Danionella</taxon>
    </lineage>
</organism>
<evidence type="ECO:0000256" key="9">
    <source>
        <dbReference type="ARBA" id="ARBA00022989"/>
    </source>
</evidence>
<evidence type="ECO:0000256" key="3">
    <source>
        <dbReference type="ARBA" id="ARBA00022553"/>
    </source>
</evidence>
<evidence type="ECO:0000256" key="5">
    <source>
        <dbReference type="ARBA" id="ARBA00022692"/>
    </source>
</evidence>
<keyword evidence="19" id="KW-1185">Reference proteome</keyword>
<dbReference type="InterPro" id="IPR000494">
    <property type="entry name" value="Rcpt_L-dom"/>
</dbReference>